<dbReference type="Pfam" id="PF08240">
    <property type="entry name" value="ADH_N"/>
    <property type="match status" value="1"/>
</dbReference>
<dbReference type="AlphaFoldDB" id="A0A7W9LCU8"/>
<dbReference type="SUPFAM" id="SSF51735">
    <property type="entry name" value="NAD(P)-binding Rossmann-fold domains"/>
    <property type="match status" value="1"/>
</dbReference>
<dbReference type="Gene3D" id="3.40.50.720">
    <property type="entry name" value="NAD(P)-binding Rossmann-like Domain"/>
    <property type="match status" value="1"/>
</dbReference>
<dbReference type="Proteomes" id="UP000579153">
    <property type="component" value="Unassembled WGS sequence"/>
</dbReference>
<dbReference type="PRINTS" id="PR00411">
    <property type="entry name" value="PNDRDTASEI"/>
</dbReference>
<evidence type="ECO:0000256" key="2">
    <source>
        <dbReference type="ARBA" id="ARBA00008072"/>
    </source>
</evidence>
<name>A0A7W9LCU8_9ACTN</name>
<evidence type="ECO:0000256" key="5">
    <source>
        <dbReference type="ARBA" id="ARBA00023002"/>
    </source>
</evidence>
<evidence type="ECO:0000256" key="1">
    <source>
        <dbReference type="ARBA" id="ARBA00001947"/>
    </source>
</evidence>
<dbReference type="SUPFAM" id="SSF50129">
    <property type="entry name" value="GroES-like"/>
    <property type="match status" value="1"/>
</dbReference>
<evidence type="ECO:0000313" key="9">
    <source>
        <dbReference type="Proteomes" id="UP000579153"/>
    </source>
</evidence>
<dbReference type="EMBL" id="JACHMB010000001">
    <property type="protein sequence ID" value="MBB5779142.1"/>
    <property type="molecule type" value="Genomic_DNA"/>
</dbReference>
<feature type="domain" description="Alcohol dehydrogenase-like C-terminal" evidence="6">
    <location>
        <begin position="182"/>
        <end position="301"/>
    </location>
</feature>
<dbReference type="GO" id="GO:0046872">
    <property type="term" value="F:metal ion binding"/>
    <property type="evidence" value="ECO:0007669"/>
    <property type="project" value="UniProtKB-KW"/>
</dbReference>
<feature type="domain" description="Alcohol dehydrogenase-like N-terminal" evidence="7">
    <location>
        <begin position="26"/>
        <end position="143"/>
    </location>
</feature>
<evidence type="ECO:0000259" key="6">
    <source>
        <dbReference type="Pfam" id="PF00107"/>
    </source>
</evidence>
<keyword evidence="4" id="KW-0862">Zinc</keyword>
<dbReference type="GO" id="GO:0050572">
    <property type="term" value="F:L-idonate 5-dehydrogenase [NAD(P)+] activity"/>
    <property type="evidence" value="ECO:0007669"/>
    <property type="project" value="UniProtKB-EC"/>
</dbReference>
<dbReference type="EC" id="1.1.1.264" evidence="8"/>
<dbReference type="PANTHER" id="PTHR43161">
    <property type="entry name" value="SORBITOL DEHYDROGENASE"/>
    <property type="match status" value="1"/>
</dbReference>
<organism evidence="8 9">
    <name type="scientific">Nonomuraea jabiensis</name>
    <dbReference type="NCBI Taxonomy" id="882448"/>
    <lineage>
        <taxon>Bacteria</taxon>
        <taxon>Bacillati</taxon>
        <taxon>Actinomycetota</taxon>
        <taxon>Actinomycetes</taxon>
        <taxon>Streptosporangiales</taxon>
        <taxon>Streptosporangiaceae</taxon>
        <taxon>Nonomuraea</taxon>
    </lineage>
</organism>
<dbReference type="InterPro" id="IPR036291">
    <property type="entry name" value="NAD(P)-bd_dom_sf"/>
</dbReference>
<dbReference type="Pfam" id="PF00107">
    <property type="entry name" value="ADH_zinc_N"/>
    <property type="match status" value="1"/>
</dbReference>
<evidence type="ECO:0000256" key="4">
    <source>
        <dbReference type="ARBA" id="ARBA00022833"/>
    </source>
</evidence>
<comment type="caution">
    <text evidence="8">The sequence shown here is derived from an EMBL/GenBank/DDBJ whole genome shotgun (WGS) entry which is preliminary data.</text>
</comment>
<comment type="similarity">
    <text evidence="2">Belongs to the zinc-containing alcohol dehydrogenase family.</text>
</comment>
<evidence type="ECO:0000259" key="7">
    <source>
        <dbReference type="Pfam" id="PF08240"/>
    </source>
</evidence>
<keyword evidence="5 8" id="KW-0560">Oxidoreductase</keyword>
<sequence length="341" mass="34817">MDAKALVVTNPGHLTIETRATPAPRPHEAVVTVVYGGICGSDLHYYRSGRVGESVLRSPMVLGHEVVGIVAEPAADGSGPPAGGRVAVHPAQVCGRCGHCLRGEQNLCEELRYLGSAARVPHTDGGFAERLVVPANRLVPIPDGLDLRTAALAEPASVALHGLRRPSSGVEGRDVLVIGAGPIGLLSAALAACAGAATVTATDVFGEPLRLALQVGATHVVRADRGEPIPSADVAIESSGSQAGLVSALEALRPGGTLVNVGHLPPGGVTAPLHLAVTRELTLMGSSRFYHEMPAALSIMSREAGRFAPIVTSVFGLGAAVAAFEEAADARRSSKVLLAFG</sequence>
<dbReference type="RefSeq" id="WP_185072496.1">
    <property type="nucleotide sequence ID" value="NZ_JACHMB010000001.1"/>
</dbReference>
<protein>
    <submittedName>
        <fullName evidence="8">L-idonate 5-dehydrogenase</fullName>
        <ecNumber evidence="8">1.1.1.264</ecNumber>
    </submittedName>
</protein>
<dbReference type="InterPro" id="IPR013149">
    <property type="entry name" value="ADH-like_C"/>
</dbReference>
<evidence type="ECO:0000313" key="8">
    <source>
        <dbReference type="EMBL" id="MBB5779142.1"/>
    </source>
</evidence>
<gene>
    <name evidence="8" type="ORF">HD596_005898</name>
</gene>
<dbReference type="Gene3D" id="3.90.180.10">
    <property type="entry name" value="Medium-chain alcohol dehydrogenases, catalytic domain"/>
    <property type="match status" value="1"/>
</dbReference>
<dbReference type="InterPro" id="IPR011032">
    <property type="entry name" value="GroES-like_sf"/>
</dbReference>
<reference evidence="8 9" key="1">
    <citation type="submission" date="2020-08" db="EMBL/GenBank/DDBJ databases">
        <title>Sequencing the genomes of 1000 actinobacteria strains.</title>
        <authorList>
            <person name="Klenk H.-P."/>
        </authorList>
    </citation>
    <scope>NUCLEOTIDE SEQUENCE [LARGE SCALE GENOMIC DNA]</scope>
    <source>
        <strain evidence="8 9">DSM 45507</strain>
    </source>
</reference>
<keyword evidence="3" id="KW-0479">Metal-binding</keyword>
<proteinExistence type="inferred from homology"/>
<dbReference type="InterPro" id="IPR013154">
    <property type="entry name" value="ADH-like_N"/>
</dbReference>
<dbReference type="PANTHER" id="PTHR43161:SF9">
    <property type="entry name" value="SORBITOL DEHYDROGENASE"/>
    <property type="match status" value="1"/>
</dbReference>
<keyword evidence="9" id="KW-1185">Reference proteome</keyword>
<comment type="cofactor">
    <cofactor evidence="1">
        <name>Zn(2+)</name>
        <dbReference type="ChEBI" id="CHEBI:29105"/>
    </cofactor>
</comment>
<evidence type="ECO:0000256" key="3">
    <source>
        <dbReference type="ARBA" id="ARBA00022723"/>
    </source>
</evidence>
<accession>A0A7W9LCU8</accession>